<proteinExistence type="predicted"/>
<dbReference type="Proteomes" id="UP000324222">
    <property type="component" value="Unassembled WGS sequence"/>
</dbReference>
<evidence type="ECO:0000313" key="2">
    <source>
        <dbReference type="EMBL" id="MPC10267.1"/>
    </source>
</evidence>
<dbReference type="AlphaFoldDB" id="A0A5B7CKY6"/>
<comment type="caution">
    <text evidence="2">The sequence shown here is derived from an EMBL/GenBank/DDBJ whole genome shotgun (WGS) entry which is preliminary data.</text>
</comment>
<dbReference type="InterPro" id="IPR011989">
    <property type="entry name" value="ARM-like"/>
</dbReference>
<evidence type="ECO:0000313" key="3">
    <source>
        <dbReference type="Proteomes" id="UP000324222"/>
    </source>
</evidence>
<protein>
    <submittedName>
        <fullName evidence="2">Thyroid adenoma-associated</fullName>
    </submittedName>
</protein>
<dbReference type="Gene3D" id="1.25.10.10">
    <property type="entry name" value="Leucine-rich Repeat Variant"/>
    <property type="match status" value="1"/>
</dbReference>
<feature type="domain" description="tRNA (32-2'-O)-methyltransferase regulator THADA-like C-terminal TPR repeats region" evidence="1">
    <location>
        <begin position="54"/>
        <end position="125"/>
    </location>
</feature>
<keyword evidence="3" id="KW-1185">Reference proteome</keyword>
<dbReference type="Pfam" id="PF25151">
    <property type="entry name" value="TPR_Trm732_C"/>
    <property type="match status" value="1"/>
</dbReference>
<dbReference type="PANTHER" id="PTHR14387:SF0">
    <property type="entry name" value="DUF2428 DOMAIN-CONTAINING PROTEIN"/>
    <property type="match status" value="1"/>
</dbReference>
<dbReference type="EMBL" id="VSRR010000108">
    <property type="protein sequence ID" value="MPC10267.1"/>
    <property type="molecule type" value="Genomic_DNA"/>
</dbReference>
<gene>
    <name evidence="2" type="primary">THADA_0</name>
    <name evidence="2" type="ORF">E2C01_002899</name>
</gene>
<dbReference type="SUPFAM" id="SSF48371">
    <property type="entry name" value="ARM repeat"/>
    <property type="match status" value="1"/>
</dbReference>
<dbReference type="OrthoDB" id="6614653at2759"/>
<evidence type="ECO:0000259" key="1">
    <source>
        <dbReference type="Pfam" id="PF25151"/>
    </source>
</evidence>
<sequence length="406" mass="44139">MDESGTTDAPQALALHVLQSLVLHSPLSPFLRPHLTSLTSTCLHAFASLSWAIRNAALQLFGSLVSSLVGQKKVRDDTSALNSLTTPEFVSRHPSLVQLLLSALSGDSECHTEGAAECRSTLTLMKLSHWPRNTIESLFLSEAPIRMDLLEICSDAILYEIKDCHCASWLLKCESCFWHHLEESILTPKAMAAILQFLTVIMEKVESAGSSIPTQGLAVLLSCMKGLQGSSATYAALVLLAHLMRHPANITEDILAAFAGVLSQHSHPTSSEDHRLAASVALKVAIKPIFTCHHQVSLTVRKQLVMSTVALLQDEDSLIRDTATGIVVALVTPSGAIQEHTPHSQPNPHPNLALFEFFRQLAFEAGVYVVSCKVFKLLCEVFGVSPELAYLLVWSEKGYGTVDEMG</sequence>
<name>A0A5B7CKY6_PORTR</name>
<dbReference type="InterPro" id="IPR051954">
    <property type="entry name" value="tRNA_methyltransferase_THADA"/>
</dbReference>
<dbReference type="InterPro" id="IPR016024">
    <property type="entry name" value="ARM-type_fold"/>
</dbReference>
<dbReference type="GO" id="GO:0005829">
    <property type="term" value="C:cytosol"/>
    <property type="evidence" value="ECO:0007669"/>
    <property type="project" value="TreeGrafter"/>
</dbReference>
<accession>A0A5B7CKY6</accession>
<dbReference type="InterPro" id="IPR056842">
    <property type="entry name" value="THADA-like_TPR_C"/>
</dbReference>
<dbReference type="GO" id="GO:0030488">
    <property type="term" value="P:tRNA methylation"/>
    <property type="evidence" value="ECO:0007669"/>
    <property type="project" value="TreeGrafter"/>
</dbReference>
<reference evidence="2 3" key="1">
    <citation type="submission" date="2019-05" db="EMBL/GenBank/DDBJ databases">
        <title>Another draft genome of Portunus trituberculatus and its Hox gene families provides insights of decapod evolution.</title>
        <authorList>
            <person name="Jeong J.-H."/>
            <person name="Song I."/>
            <person name="Kim S."/>
            <person name="Choi T."/>
            <person name="Kim D."/>
            <person name="Ryu S."/>
            <person name="Kim W."/>
        </authorList>
    </citation>
    <scope>NUCLEOTIDE SEQUENCE [LARGE SCALE GENOMIC DNA]</scope>
    <source>
        <tissue evidence="2">Muscle</tissue>
    </source>
</reference>
<dbReference type="PANTHER" id="PTHR14387">
    <property type="entry name" value="THADA/DEATH RECEPTOR INTERACTING PROTEIN"/>
    <property type="match status" value="1"/>
</dbReference>
<organism evidence="2 3">
    <name type="scientific">Portunus trituberculatus</name>
    <name type="common">Swimming crab</name>
    <name type="synonym">Neptunus trituberculatus</name>
    <dbReference type="NCBI Taxonomy" id="210409"/>
    <lineage>
        <taxon>Eukaryota</taxon>
        <taxon>Metazoa</taxon>
        <taxon>Ecdysozoa</taxon>
        <taxon>Arthropoda</taxon>
        <taxon>Crustacea</taxon>
        <taxon>Multicrustacea</taxon>
        <taxon>Malacostraca</taxon>
        <taxon>Eumalacostraca</taxon>
        <taxon>Eucarida</taxon>
        <taxon>Decapoda</taxon>
        <taxon>Pleocyemata</taxon>
        <taxon>Brachyura</taxon>
        <taxon>Eubrachyura</taxon>
        <taxon>Portunoidea</taxon>
        <taxon>Portunidae</taxon>
        <taxon>Portuninae</taxon>
        <taxon>Portunus</taxon>
    </lineage>
</organism>